<keyword evidence="9" id="KW-1185">Reference proteome</keyword>
<feature type="region of interest" description="Disordered" evidence="5">
    <location>
        <begin position="224"/>
        <end position="244"/>
    </location>
</feature>
<dbReference type="PANTHER" id="PTHR21324">
    <property type="entry name" value="FASTING-INDUCIBLE INTEGRAL MEMBRANE PROTEIN TM6P1-RELATED"/>
    <property type="match status" value="1"/>
</dbReference>
<dbReference type="EMBL" id="KZ678137">
    <property type="protein sequence ID" value="PSN65669.1"/>
    <property type="molecule type" value="Genomic_DNA"/>
</dbReference>
<dbReference type="InterPro" id="IPR050911">
    <property type="entry name" value="DRAM/TMEM150_Autophagy_Mod"/>
</dbReference>
<dbReference type="Proteomes" id="UP000240883">
    <property type="component" value="Unassembled WGS sequence"/>
</dbReference>
<evidence type="ECO:0000313" key="8">
    <source>
        <dbReference type="EMBL" id="PSN65669.1"/>
    </source>
</evidence>
<feature type="transmembrane region" description="Helical" evidence="6">
    <location>
        <begin position="68"/>
        <end position="88"/>
    </location>
</feature>
<feature type="transmembrane region" description="Helical" evidence="6">
    <location>
        <begin position="136"/>
        <end position="157"/>
    </location>
</feature>
<proteinExistence type="predicted"/>
<organism evidence="8 9">
    <name type="scientific">Corynespora cassiicola Philippines</name>
    <dbReference type="NCBI Taxonomy" id="1448308"/>
    <lineage>
        <taxon>Eukaryota</taxon>
        <taxon>Fungi</taxon>
        <taxon>Dikarya</taxon>
        <taxon>Ascomycota</taxon>
        <taxon>Pezizomycotina</taxon>
        <taxon>Dothideomycetes</taxon>
        <taxon>Pleosporomycetidae</taxon>
        <taxon>Pleosporales</taxon>
        <taxon>Corynesporascaceae</taxon>
        <taxon>Corynespora</taxon>
    </lineage>
</organism>
<evidence type="ECO:0000256" key="3">
    <source>
        <dbReference type="ARBA" id="ARBA00022989"/>
    </source>
</evidence>
<evidence type="ECO:0000313" key="9">
    <source>
        <dbReference type="Proteomes" id="UP000240883"/>
    </source>
</evidence>
<comment type="subcellular location">
    <subcellularLocation>
        <location evidence="1">Endomembrane system</location>
        <topology evidence="1">Multi-pass membrane protein</topology>
    </subcellularLocation>
</comment>
<name>A0A2T2NJY6_CORCC</name>
<dbReference type="GO" id="GO:0012505">
    <property type="term" value="C:endomembrane system"/>
    <property type="evidence" value="ECO:0007669"/>
    <property type="project" value="UniProtKB-SubCell"/>
</dbReference>
<sequence>MSAVTVVSFDIGFILERWLRHTGRLARNTSFWQKLYAVLSILFAIAGAAGLILLTIFDTLRHSRLHNIFLAVFIGGYVISAVFICIQYQRLGIHYREHSILAYSFWTKLAFIIIEVALAIPFGVLQRQDKYNEAAVLEWVIAFIFFFYVLSFFMDFMPAIRTKHYQSSETEMDRAMMAESDLGDGAANGDRYYRGVAPSATTNGATDGYTNGYTNGNGMHPGFPNGSANAYKAPEPAPLPSRNF</sequence>
<evidence type="ECO:0000256" key="6">
    <source>
        <dbReference type="SAM" id="Phobius"/>
    </source>
</evidence>
<evidence type="ECO:0000256" key="4">
    <source>
        <dbReference type="ARBA" id="ARBA00023136"/>
    </source>
</evidence>
<accession>A0A2T2NJY6</accession>
<dbReference type="InterPro" id="IPR019402">
    <property type="entry name" value="CWH43_N"/>
</dbReference>
<keyword evidence="2 6" id="KW-0812">Transmembrane</keyword>
<protein>
    <recommendedName>
        <fullName evidence="7">CWH43-like N-terminal domain-containing protein</fullName>
    </recommendedName>
</protein>
<evidence type="ECO:0000256" key="1">
    <source>
        <dbReference type="ARBA" id="ARBA00004127"/>
    </source>
</evidence>
<keyword evidence="4 6" id="KW-0472">Membrane</keyword>
<feature type="transmembrane region" description="Helical" evidence="6">
    <location>
        <begin position="100"/>
        <end position="124"/>
    </location>
</feature>
<evidence type="ECO:0000256" key="2">
    <source>
        <dbReference type="ARBA" id="ARBA00022692"/>
    </source>
</evidence>
<feature type="domain" description="CWH43-like N-terminal" evidence="7">
    <location>
        <begin position="6"/>
        <end position="158"/>
    </location>
</feature>
<dbReference type="GO" id="GO:0005886">
    <property type="term" value="C:plasma membrane"/>
    <property type="evidence" value="ECO:0007669"/>
    <property type="project" value="TreeGrafter"/>
</dbReference>
<evidence type="ECO:0000256" key="5">
    <source>
        <dbReference type="SAM" id="MobiDB-lite"/>
    </source>
</evidence>
<dbReference type="PANTHER" id="PTHR21324:SF2">
    <property type="entry name" value="EG:22E5.9 PROTEIN"/>
    <property type="match status" value="1"/>
</dbReference>
<reference evidence="8 9" key="1">
    <citation type="journal article" date="2018" name="Front. Microbiol.">
        <title>Genome-Wide Analysis of Corynespora cassiicola Leaf Fall Disease Putative Effectors.</title>
        <authorList>
            <person name="Lopez D."/>
            <person name="Ribeiro S."/>
            <person name="Label P."/>
            <person name="Fumanal B."/>
            <person name="Venisse J.S."/>
            <person name="Kohler A."/>
            <person name="de Oliveira R.R."/>
            <person name="Labutti K."/>
            <person name="Lipzen A."/>
            <person name="Lail K."/>
            <person name="Bauer D."/>
            <person name="Ohm R.A."/>
            <person name="Barry K.W."/>
            <person name="Spatafora J."/>
            <person name="Grigoriev I.V."/>
            <person name="Martin F.M."/>
            <person name="Pujade-Renaud V."/>
        </authorList>
    </citation>
    <scope>NUCLEOTIDE SEQUENCE [LARGE SCALE GENOMIC DNA]</scope>
    <source>
        <strain evidence="8 9">Philippines</strain>
    </source>
</reference>
<keyword evidence="3 6" id="KW-1133">Transmembrane helix</keyword>
<feature type="transmembrane region" description="Helical" evidence="6">
    <location>
        <begin position="35"/>
        <end position="56"/>
    </location>
</feature>
<feature type="compositionally biased region" description="Pro residues" evidence="5">
    <location>
        <begin position="235"/>
        <end position="244"/>
    </location>
</feature>
<evidence type="ECO:0000259" key="7">
    <source>
        <dbReference type="Pfam" id="PF10277"/>
    </source>
</evidence>
<dbReference type="OrthoDB" id="10032492at2759"/>
<dbReference type="AlphaFoldDB" id="A0A2T2NJY6"/>
<dbReference type="Pfam" id="PF10277">
    <property type="entry name" value="Frag1"/>
    <property type="match status" value="1"/>
</dbReference>
<dbReference type="STRING" id="1448308.A0A2T2NJY6"/>
<gene>
    <name evidence="8" type="ORF">BS50DRAFT_575645</name>
</gene>